<keyword evidence="2" id="KW-1185">Reference proteome</keyword>
<reference evidence="1 2" key="1">
    <citation type="submission" date="2017-03" db="EMBL/GenBank/DDBJ databases">
        <title>Genome of the blue death feigning beetle - Asbolus verrucosus.</title>
        <authorList>
            <person name="Rider S.D."/>
        </authorList>
    </citation>
    <scope>NUCLEOTIDE SEQUENCE [LARGE SCALE GENOMIC DNA]</scope>
    <source>
        <strain evidence="1">Butters</strain>
        <tissue evidence="1">Head and leg muscle</tissue>
    </source>
</reference>
<dbReference type="Proteomes" id="UP000292052">
    <property type="component" value="Unassembled WGS sequence"/>
</dbReference>
<evidence type="ECO:0000313" key="2">
    <source>
        <dbReference type="Proteomes" id="UP000292052"/>
    </source>
</evidence>
<dbReference type="AlphaFoldDB" id="A0A482V9Q6"/>
<dbReference type="EMBL" id="QDEB01124480">
    <property type="protein sequence ID" value="RZB39881.1"/>
    <property type="molecule type" value="Genomic_DNA"/>
</dbReference>
<dbReference type="Gene3D" id="3.30.420.10">
    <property type="entry name" value="Ribonuclease H-like superfamily/Ribonuclease H"/>
    <property type="match status" value="1"/>
</dbReference>
<gene>
    <name evidence="1" type="ORF">BDFB_010320</name>
</gene>
<dbReference type="OrthoDB" id="6726328at2759"/>
<organism evidence="1 2">
    <name type="scientific">Asbolus verrucosus</name>
    <name type="common">Desert ironclad beetle</name>
    <dbReference type="NCBI Taxonomy" id="1661398"/>
    <lineage>
        <taxon>Eukaryota</taxon>
        <taxon>Metazoa</taxon>
        <taxon>Ecdysozoa</taxon>
        <taxon>Arthropoda</taxon>
        <taxon>Hexapoda</taxon>
        <taxon>Insecta</taxon>
        <taxon>Pterygota</taxon>
        <taxon>Neoptera</taxon>
        <taxon>Endopterygota</taxon>
        <taxon>Coleoptera</taxon>
        <taxon>Polyphaga</taxon>
        <taxon>Cucujiformia</taxon>
        <taxon>Tenebrionidae</taxon>
        <taxon>Pimeliinae</taxon>
        <taxon>Asbolus</taxon>
    </lineage>
</organism>
<feature type="non-terminal residue" evidence="1">
    <location>
        <position position="1"/>
    </location>
</feature>
<proteinExistence type="predicted"/>
<comment type="caution">
    <text evidence="1">The sequence shown here is derived from an EMBL/GenBank/DDBJ whole genome shotgun (WGS) entry which is preliminary data.</text>
</comment>
<dbReference type="PANTHER" id="PTHR47326:SF1">
    <property type="entry name" value="HTH PSQ-TYPE DOMAIN-CONTAINING PROTEIN"/>
    <property type="match status" value="1"/>
</dbReference>
<dbReference type="InterPro" id="IPR036397">
    <property type="entry name" value="RNaseH_sf"/>
</dbReference>
<accession>A0A482V9Q6</accession>
<protein>
    <submittedName>
        <fullName evidence="1">Uncharacterized protein</fullName>
    </submittedName>
</protein>
<name>A0A482V9Q6_ASBVE</name>
<dbReference type="GO" id="GO:0003676">
    <property type="term" value="F:nucleic acid binding"/>
    <property type="evidence" value="ECO:0007669"/>
    <property type="project" value="InterPro"/>
</dbReference>
<evidence type="ECO:0000313" key="1">
    <source>
        <dbReference type="EMBL" id="RZB39881.1"/>
    </source>
</evidence>
<sequence length="67" mass="7808">PLDFFLWEYIKEQTYRQPVHTLVELVNRINGAIETITTEMISSSLESLVRRAHICLQVNGGHFEHLL</sequence>
<dbReference type="PANTHER" id="PTHR47326">
    <property type="entry name" value="TRANSPOSABLE ELEMENT TC3 TRANSPOSASE-LIKE PROTEIN"/>
    <property type="match status" value="1"/>
</dbReference>